<evidence type="ECO:0000313" key="4">
    <source>
        <dbReference type="Proteomes" id="UP000190852"/>
    </source>
</evidence>
<proteinExistence type="predicted"/>
<evidence type="ECO:0000259" key="1">
    <source>
        <dbReference type="Pfam" id="PF23653"/>
    </source>
</evidence>
<feature type="domain" description="DUF7814" evidence="2">
    <location>
        <begin position="241"/>
        <end position="287"/>
    </location>
</feature>
<dbReference type="AlphaFoldDB" id="A0A1T5F3B9"/>
<sequence>MKTPKQALNPAFLKQKPDRKEIELFKQEFISLLDKINDTESEEFHKNLIIDFLNSVYYKNNHYINTYGRTDLVIHNEKDTKSPVGVLIEVKKPTNKSEMISKKNLNAKAFQELVLYYLRERKANKNLELRYLIITNINEWFIFDAQDFKKLFYDDKKFVDLFEQFQDKRSDDSSTNHFYKEIAFPQIEKVKDQIPYTHFDIRDYDKIMRNKDKEDDRKLIALYKFLSPIHLLKLHFAKDYNELNKEFYAELLHILGLEEVKEKSQKFIVRKPKGKRDNGSIIENAIIE</sequence>
<name>A0A1T5F3B9_9BACT</name>
<evidence type="ECO:0000313" key="3">
    <source>
        <dbReference type="EMBL" id="SKB90683.1"/>
    </source>
</evidence>
<accession>A0A1T5F3B9</accession>
<dbReference type="InterPro" id="IPR055573">
    <property type="entry name" value="DUF7149"/>
</dbReference>
<evidence type="ECO:0000259" key="2">
    <source>
        <dbReference type="Pfam" id="PF25120"/>
    </source>
</evidence>
<dbReference type="Pfam" id="PF25120">
    <property type="entry name" value="DUF7814"/>
    <property type="match status" value="1"/>
</dbReference>
<keyword evidence="4" id="KW-1185">Reference proteome</keyword>
<dbReference type="Pfam" id="PF23653">
    <property type="entry name" value="DUF7149"/>
    <property type="match status" value="1"/>
</dbReference>
<dbReference type="EMBL" id="FUYQ01000039">
    <property type="protein sequence ID" value="SKB90683.1"/>
    <property type="molecule type" value="Genomic_DNA"/>
</dbReference>
<organism evidence="3 4">
    <name type="scientific">Parabacteroides chartae</name>
    <dbReference type="NCBI Taxonomy" id="1037355"/>
    <lineage>
        <taxon>Bacteria</taxon>
        <taxon>Pseudomonadati</taxon>
        <taxon>Bacteroidota</taxon>
        <taxon>Bacteroidia</taxon>
        <taxon>Bacteroidales</taxon>
        <taxon>Tannerellaceae</taxon>
        <taxon>Parabacteroides</taxon>
    </lineage>
</organism>
<gene>
    <name evidence="3" type="ORF">SAMN05660349_03290</name>
</gene>
<reference evidence="4" key="1">
    <citation type="submission" date="2017-02" db="EMBL/GenBank/DDBJ databases">
        <authorList>
            <person name="Varghese N."/>
            <person name="Submissions S."/>
        </authorList>
    </citation>
    <scope>NUCLEOTIDE SEQUENCE [LARGE SCALE GENOMIC DNA]</scope>
    <source>
        <strain evidence="4">DSM 24967</strain>
    </source>
</reference>
<feature type="domain" description="DUF7149" evidence="1">
    <location>
        <begin position="3"/>
        <end position="239"/>
    </location>
</feature>
<protein>
    <submittedName>
        <fullName evidence="3">Uncharacterized protein</fullName>
    </submittedName>
</protein>
<dbReference type="RefSeq" id="WP_176134095.1">
    <property type="nucleotide sequence ID" value="NZ_FUYQ01000039.1"/>
</dbReference>
<dbReference type="Proteomes" id="UP000190852">
    <property type="component" value="Unassembled WGS sequence"/>
</dbReference>
<dbReference type="InterPro" id="IPR056716">
    <property type="entry name" value="DUF7814"/>
</dbReference>